<dbReference type="RefSeq" id="WP_189643897.1">
    <property type="nucleotide sequence ID" value="NZ_BNAL01000038.1"/>
</dbReference>
<organism evidence="2 3">
    <name type="scientific">Deinococcus piscis</name>
    <dbReference type="NCBI Taxonomy" id="394230"/>
    <lineage>
        <taxon>Bacteria</taxon>
        <taxon>Thermotogati</taxon>
        <taxon>Deinococcota</taxon>
        <taxon>Deinococci</taxon>
        <taxon>Deinococcales</taxon>
        <taxon>Deinococcaceae</taxon>
        <taxon>Deinococcus</taxon>
    </lineage>
</organism>
<keyword evidence="3" id="KW-1185">Reference proteome</keyword>
<gene>
    <name evidence="2" type="ORF">GCM10017783_23100</name>
</gene>
<sequence length="159" mass="17920">MTDPIFAFAPKLLAIILFLFFTLSMALKLRDPGPRLPPRHKSLKAANDIQKEINYRWIRLLDQHFPGWDMMDGPCPVPAELQSASKALNKAEQYNPYQHFGSSMQLAGLSDYDLCHWPKAATRTFEEHRQQLQQAAQTSAQRPQASCLPPPGPGPELVP</sequence>
<evidence type="ECO:0000313" key="2">
    <source>
        <dbReference type="EMBL" id="GHG09963.1"/>
    </source>
</evidence>
<evidence type="ECO:0000256" key="1">
    <source>
        <dbReference type="SAM" id="MobiDB-lite"/>
    </source>
</evidence>
<accession>A0ABQ3KA31</accession>
<feature type="compositionally biased region" description="Low complexity" evidence="1">
    <location>
        <begin position="131"/>
        <end position="141"/>
    </location>
</feature>
<protein>
    <submittedName>
        <fullName evidence="2">Uncharacterized protein</fullName>
    </submittedName>
</protein>
<dbReference type="Proteomes" id="UP000632154">
    <property type="component" value="Unassembled WGS sequence"/>
</dbReference>
<reference evidence="3" key="1">
    <citation type="journal article" date="2019" name="Int. J. Syst. Evol. Microbiol.">
        <title>The Global Catalogue of Microorganisms (GCM) 10K type strain sequencing project: providing services to taxonomists for standard genome sequencing and annotation.</title>
        <authorList>
            <consortium name="The Broad Institute Genomics Platform"/>
            <consortium name="The Broad Institute Genome Sequencing Center for Infectious Disease"/>
            <person name="Wu L."/>
            <person name="Ma J."/>
        </authorList>
    </citation>
    <scope>NUCLEOTIDE SEQUENCE [LARGE SCALE GENOMIC DNA]</scope>
    <source>
        <strain evidence="3">CGMCC 1.18439</strain>
    </source>
</reference>
<comment type="caution">
    <text evidence="2">The sequence shown here is derived from an EMBL/GenBank/DDBJ whole genome shotgun (WGS) entry which is preliminary data.</text>
</comment>
<evidence type="ECO:0000313" key="3">
    <source>
        <dbReference type="Proteomes" id="UP000632154"/>
    </source>
</evidence>
<proteinExistence type="predicted"/>
<feature type="compositionally biased region" description="Pro residues" evidence="1">
    <location>
        <begin position="148"/>
        <end position="159"/>
    </location>
</feature>
<dbReference type="EMBL" id="BNAL01000038">
    <property type="protein sequence ID" value="GHG09963.1"/>
    <property type="molecule type" value="Genomic_DNA"/>
</dbReference>
<feature type="region of interest" description="Disordered" evidence="1">
    <location>
        <begin position="125"/>
        <end position="159"/>
    </location>
</feature>
<name>A0ABQ3KA31_9DEIO</name>